<evidence type="ECO:0000313" key="1">
    <source>
        <dbReference type="EMBL" id="CAG8643314.1"/>
    </source>
</evidence>
<name>A0A9N9H268_9GLOM</name>
<dbReference type="AlphaFoldDB" id="A0A9N9H268"/>
<keyword evidence="2" id="KW-1185">Reference proteome</keyword>
<accession>A0A9N9H268</accession>
<gene>
    <name evidence="1" type="ORF">ALEPTO_LOCUS9786</name>
</gene>
<proteinExistence type="predicted"/>
<sequence length="74" mass="8445">MEFRQCTIAGLAYADVVEDIKRARVVDGVEVGQYDFKQLREDLRSHTMGLVIHEFLSLLAVCHTVIPERSEKNP</sequence>
<reference evidence="1" key="1">
    <citation type="submission" date="2021-06" db="EMBL/GenBank/DDBJ databases">
        <authorList>
            <person name="Kallberg Y."/>
            <person name="Tangrot J."/>
            <person name="Rosling A."/>
        </authorList>
    </citation>
    <scope>NUCLEOTIDE SEQUENCE</scope>
    <source>
        <strain evidence="1">FL130A</strain>
    </source>
</reference>
<dbReference type="OrthoDB" id="377733at2759"/>
<protein>
    <submittedName>
        <fullName evidence="1">144_t:CDS:1</fullName>
    </submittedName>
</protein>
<feature type="non-terminal residue" evidence="1">
    <location>
        <position position="74"/>
    </location>
</feature>
<evidence type="ECO:0000313" key="2">
    <source>
        <dbReference type="Proteomes" id="UP000789508"/>
    </source>
</evidence>
<organism evidence="1 2">
    <name type="scientific">Ambispora leptoticha</name>
    <dbReference type="NCBI Taxonomy" id="144679"/>
    <lineage>
        <taxon>Eukaryota</taxon>
        <taxon>Fungi</taxon>
        <taxon>Fungi incertae sedis</taxon>
        <taxon>Mucoromycota</taxon>
        <taxon>Glomeromycotina</taxon>
        <taxon>Glomeromycetes</taxon>
        <taxon>Archaeosporales</taxon>
        <taxon>Ambisporaceae</taxon>
        <taxon>Ambispora</taxon>
    </lineage>
</organism>
<comment type="caution">
    <text evidence="1">The sequence shown here is derived from an EMBL/GenBank/DDBJ whole genome shotgun (WGS) entry which is preliminary data.</text>
</comment>
<dbReference type="EMBL" id="CAJVPS010008486">
    <property type="protein sequence ID" value="CAG8643314.1"/>
    <property type="molecule type" value="Genomic_DNA"/>
</dbReference>
<dbReference type="Proteomes" id="UP000789508">
    <property type="component" value="Unassembled WGS sequence"/>
</dbReference>